<evidence type="ECO:0000313" key="5">
    <source>
        <dbReference type="Proteomes" id="UP000278085"/>
    </source>
</evidence>
<dbReference type="InterPro" id="IPR008207">
    <property type="entry name" value="Sig_transdc_His_kin_Hpt_dom"/>
</dbReference>
<evidence type="ECO:0000256" key="1">
    <source>
        <dbReference type="ARBA" id="ARBA00023012"/>
    </source>
</evidence>
<evidence type="ECO:0000313" key="4">
    <source>
        <dbReference type="EMBL" id="RSZ55856.1"/>
    </source>
</evidence>
<dbReference type="PROSITE" id="PS50894">
    <property type="entry name" value="HPT"/>
    <property type="match status" value="1"/>
</dbReference>
<dbReference type="OrthoDB" id="8706006at2"/>
<dbReference type="SUPFAM" id="SSF47226">
    <property type="entry name" value="Histidine-containing phosphotransfer domain, HPT domain"/>
    <property type="match status" value="1"/>
</dbReference>
<evidence type="ECO:0000256" key="2">
    <source>
        <dbReference type="PROSITE-ProRule" id="PRU00110"/>
    </source>
</evidence>
<evidence type="ECO:0000259" key="3">
    <source>
        <dbReference type="PROSITE" id="PS50894"/>
    </source>
</evidence>
<sequence>MATLIDQEFFARLHALNEKFAASVPATLARLEELRAQFDPASADAALVKELHQSLHTIAGSAATFGFRVFGAQARQLEQRLRVLMAFELIAPKDWNDWLHALDEYIAWSRLDPKAASYPGQAD</sequence>
<dbReference type="CDD" id="cd00088">
    <property type="entry name" value="HPT"/>
    <property type="match status" value="1"/>
</dbReference>
<dbReference type="Proteomes" id="UP000278085">
    <property type="component" value="Unassembled WGS sequence"/>
</dbReference>
<dbReference type="InterPro" id="IPR036641">
    <property type="entry name" value="HPT_dom_sf"/>
</dbReference>
<dbReference type="GO" id="GO:0004672">
    <property type="term" value="F:protein kinase activity"/>
    <property type="evidence" value="ECO:0007669"/>
    <property type="project" value="UniProtKB-ARBA"/>
</dbReference>
<feature type="modified residue" description="Phosphohistidine" evidence="2">
    <location>
        <position position="56"/>
    </location>
</feature>
<accession>A0A430HEC1</accession>
<protein>
    <recommendedName>
        <fullName evidence="3">HPt domain-containing protein</fullName>
    </recommendedName>
</protein>
<dbReference type="Gene3D" id="1.20.120.160">
    <property type="entry name" value="HPT domain"/>
    <property type="match status" value="1"/>
</dbReference>
<organism evidence="4 5">
    <name type="scientific">Massilia atriviolacea</name>
    <dbReference type="NCBI Taxonomy" id="2495579"/>
    <lineage>
        <taxon>Bacteria</taxon>
        <taxon>Pseudomonadati</taxon>
        <taxon>Pseudomonadota</taxon>
        <taxon>Betaproteobacteria</taxon>
        <taxon>Burkholderiales</taxon>
        <taxon>Oxalobacteraceae</taxon>
        <taxon>Telluria group</taxon>
        <taxon>Massilia</taxon>
    </lineage>
</organism>
<comment type="caution">
    <text evidence="4">The sequence shown here is derived from an EMBL/GenBank/DDBJ whole genome shotgun (WGS) entry which is preliminary data.</text>
</comment>
<dbReference type="Pfam" id="PF01627">
    <property type="entry name" value="Hpt"/>
    <property type="match status" value="1"/>
</dbReference>
<proteinExistence type="predicted"/>
<reference evidence="4 5" key="1">
    <citation type="submission" date="2018-12" db="EMBL/GenBank/DDBJ databases">
        <authorList>
            <person name="Yang E."/>
        </authorList>
    </citation>
    <scope>NUCLEOTIDE SEQUENCE [LARGE SCALE GENOMIC DNA]</scope>
    <source>
        <strain evidence="4 5">SOD</strain>
    </source>
</reference>
<keyword evidence="5" id="KW-1185">Reference proteome</keyword>
<dbReference type="RefSeq" id="WP_126077126.1">
    <property type="nucleotide sequence ID" value="NZ_CP051166.1"/>
</dbReference>
<keyword evidence="2" id="KW-0597">Phosphoprotein</keyword>
<dbReference type="GO" id="GO:0000160">
    <property type="term" value="P:phosphorelay signal transduction system"/>
    <property type="evidence" value="ECO:0007669"/>
    <property type="project" value="UniProtKB-KW"/>
</dbReference>
<gene>
    <name evidence="4" type="ORF">EJB06_26955</name>
</gene>
<keyword evidence="1" id="KW-0902">Two-component regulatory system</keyword>
<dbReference type="AlphaFoldDB" id="A0A430HEC1"/>
<feature type="domain" description="HPt" evidence="3">
    <location>
        <begin position="9"/>
        <end position="116"/>
    </location>
</feature>
<dbReference type="EMBL" id="RXLQ01000020">
    <property type="protein sequence ID" value="RSZ55856.1"/>
    <property type="molecule type" value="Genomic_DNA"/>
</dbReference>
<name>A0A430HEC1_9BURK</name>